<dbReference type="RefSeq" id="WP_093913682.1">
    <property type="nucleotide sequence ID" value="NZ_FONL01000010.1"/>
</dbReference>
<proteinExistence type="predicted"/>
<dbReference type="Proteomes" id="UP000198896">
    <property type="component" value="Unassembled WGS sequence"/>
</dbReference>
<accession>A0A1I2BUS9</accession>
<protein>
    <recommendedName>
        <fullName evidence="3">Phage-related protein</fullName>
    </recommendedName>
</protein>
<evidence type="ECO:0000313" key="1">
    <source>
        <dbReference type="EMBL" id="SFE59817.1"/>
    </source>
</evidence>
<dbReference type="AlphaFoldDB" id="A0A1I2BUS9"/>
<evidence type="ECO:0000313" key="2">
    <source>
        <dbReference type="Proteomes" id="UP000198896"/>
    </source>
</evidence>
<dbReference type="EMBL" id="FONL01000010">
    <property type="protein sequence ID" value="SFE59817.1"/>
    <property type="molecule type" value="Genomic_DNA"/>
</dbReference>
<gene>
    <name evidence="1" type="ORF">SAMN05216245_11015</name>
</gene>
<sequence length="121" mass="14105">MAVNFPASIDPPAWPFECEYENNSIISKFEDGSQQSRRKFTKSRRKWTLKWHHIPREQYITLMNFISQTVSFSARSFNWTNTDSVDDQGGAEVVEVRITNVGKWTNEALHYWSGSIELTEV</sequence>
<name>A0A1I2BUS9_9FIRM</name>
<dbReference type="STRING" id="1123323.SAMN05216245_11015"/>
<organism evidence="1 2">
    <name type="scientific">Succiniclasticum ruminis DSM 9236</name>
    <dbReference type="NCBI Taxonomy" id="1123323"/>
    <lineage>
        <taxon>Bacteria</taxon>
        <taxon>Bacillati</taxon>
        <taxon>Bacillota</taxon>
        <taxon>Negativicutes</taxon>
        <taxon>Acidaminococcales</taxon>
        <taxon>Acidaminococcaceae</taxon>
        <taxon>Succiniclasticum</taxon>
    </lineage>
</organism>
<keyword evidence="2" id="KW-1185">Reference proteome</keyword>
<reference evidence="1 2" key="1">
    <citation type="submission" date="2016-10" db="EMBL/GenBank/DDBJ databases">
        <authorList>
            <person name="de Groot N.N."/>
        </authorList>
    </citation>
    <scope>NUCLEOTIDE SEQUENCE [LARGE SCALE GENOMIC DNA]</scope>
    <source>
        <strain evidence="1 2">DSM 9236</strain>
    </source>
</reference>
<evidence type="ECO:0008006" key="3">
    <source>
        <dbReference type="Google" id="ProtNLM"/>
    </source>
</evidence>
<dbReference type="OrthoDB" id="3035059at2"/>